<reference evidence="1 2" key="1">
    <citation type="journal article" date="2019" name="Sci. Rep.">
        <title>Orb-weaving spider Araneus ventricosus genome elucidates the spidroin gene catalogue.</title>
        <authorList>
            <person name="Kono N."/>
            <person name="Nakamura H."/>
            <person name="Ohtoshi R."/>
            <person name="Moran D.A.P."/>
            <person name="Shinohara A."/>
            <person name="Yoshida Y."/>
            <person name="Fujiwara M."/>
            <person name="Mori M."/>
            <person name="Tomita M."/>
            <person name="Arakawa K."/>
        </authorList>
    </citation>
    <scope>NUCLEOTIDE SEQUENCE [LARGE SCALE GENOMIC DNA]</scope>
</reference>
<proteinExistence type="predicted"/>
<accession>A0A4Y2D073</accession>
<sequence>MNRNNREKEFTFNLPRHDFSWKVVGEEFSGGGFSSISGKPLLCNGLPSLIYNPGVKELPWQPGIPVSLLRRKDVMFCQSLLLATYLRSPSVYKMSACY</sequence>
<organism evidence="1 2">
    <name type="scientific">Araneus ventricosus</name>
    <name type="common">Orbweaver spider</name>
    <name type="synonym">Epeira ventricosa</name>
    <dbReference type="NCBI Taxonomy" id="182803"/>
    <lineage>
        <taxon>Eukaryota</taxon>
        <taxon>Metazoa</taxon>
        <taxon>Ecdysozoa</taxon>
        <taxon>Arthropoda</taxon>
        <taxon>Chelicerata</taxon>
        <taxon>Arachnida</taxon>
        <taxon>Araneae</taxon>
        <taxon>Araneomorphae</taxon>
        <taxon>Entelegynae</taxon>
        <taxon>Araneoidea</taxon>
        <taxon>Araneidae</taxon>
        <taxon>Araneus</taxon>
    </lineage>
</organism>
<dbReference type="AlphaFoldDB" id="A0A4Y2D073"/>
<dbReference type="EMBL" id="BGPR01000281">
    <property type="protein sequence ID" value="GBM10152.1"/>
    <property type="molecule type" value="Genomic_DNA"/>
</dbReference>
<gene>
    <name evidence="1" type="ORF">AVEN_258755_1</name>
</gene>
<evidence type="ECO:0000313" key="2">
    <source>
        <dbReference type="Proteomes" id="UP000499080"/>
    </source>
</evidence>
<comment type="caution">
    <text evidence="1">The sequence shown here is derived from an EMBL/GenBank/DDBJ whole genome shotgun (WGS) entry which is preliminary data.</text>
</comment>
<dbReference type="Proteomes" id="UP000499080">
    <property type="component" value="Unassembled WGS sequence"/>
</dbReference>
<name>A0A4Y2D073_ARAVE</name>
<evidence type="ECO:0000313" key="1">
    <source>
        <dbReference type="EMBL" id="GBM10152.1"/>
    </source>
</evidence>
<keyword evidence="2" id="KW-1185">Reference proteome</keyword>
<protein>
    <submittedName>
        <fullName evidence="1">Uncharacterized protein</fullName>
    </submittedName>
</protein>